<evidence type="ECO:0000313" key="1">
    <source>
        <dbReference type="EMBL" id="JAA56089.1"/>
    </source>
</evidence>
<dbReference type="EMBL" id="GACK01008945">
    <property type="protein sequence ID" value="JAA56089.1"/>
    <property type="molecule type" value="mRNA"/>
</dbReference>
<accession>L7LZ24</accession>
<name>L7LZ24_RHIPC</name>
<sequence>MSTFSYHFCSISILLEVSASSRHLLLCPCFFVCYKFHHASPPTSPLLHSFKCSIVDAYPCMFSNLLICEAQY</sequence>
<reference evidence="1" key="2">
    <citation type="journal article" date="2015" name="J. Proteomics">
        <title>Sexual differences in the sialomes of the zebra tick, Rhipicephalus pulchellus.</title>
        <authorList>
            <person name="Tan A.W."/>
            <person name="Francischetti I.M."/>
            <person name="Slovak M."/>
            <person name="Kini R.M."/>
            <person name="Ribeiro J.M."/>
        </authorList>
    </citation>
    <scope>NUCLEOTIDE SEQUENCE</scope>
    <source>
        <tissue evidence="1">Salivary gland</tissue>
    </source>
</reference>
<protein>
    <submittedName>
        <fullName evidence="1">Uncharacterized protein</fullName>
    </submittedName>
</protein>
<proteinExistence type="evidence at transcript level"/>
<reference evidence="1" key="1">
    <citation type="submission" date="2012-11" db="EMBL/GenBank/DDBJ databases">
        <authorList>
            <person name="Lucero-Rivera Y.E."/>
            <person name="Tovar-Ramirez D."/>
        </authorList>
    </citation>
    <scope>NUCLEOTIDE SEQUENCE</scope>
    <source>
        <tissue evidence="1">Salivary gland</tissue>
    </source>
</reference>
<dbReference type="AlphaFoldDB" id="L7LZ24"/>
<organism evidence="1">
    <name type="scientific">Rhipicephalus pulchellus</name>
    <name type="common">Yellow backed tick</name>
    <name type="synonym">Dermacentor pulchellus</name>
    <dbReference type="NCBI Taxonomy" id="72859"/>
    <lineage>
        <taxon>Eukaryota</taxon>
        <taxon>Metazoa</taxon>
        <taxon>Ecdysozoa</taxon>
        <taxon>Arthropoda</taxon>
        <taxon>Chelicerata</taxon>
        <taxon>Arachnida</taxon>
        <taxon>Acari</taxon>
        <taxon>Parasitiformes</taxon>
        <taxon>Ixodida</taxon>
        <taxon>Ixodoidea</taxon>
        <taxon>Ixodidae</taxon>
        <taxon>Rhipicephalinae</taxon>
        <taxon>Rhipicephalus</taxon>
        <taxon>Rhipicephalus</taxon>
    </lineage>
</organism>